<dbReference type="NCBIfam" id="TIGR01056">
    <property type="entry name" value="topB"/>
    <property type="match status" value="1"/>
</dbReference>
<dbReference type="HAMAP" id="MF_00953">
    <property type="entry name" value="Topoisom_3_prok"/>
    <property type="match status" value="1"/>
</dbReference>
<dbReference type="Gene3D" id="1.10.290.10">
    <property type="entry name" value="Topoisomerase I, domain 4"/>
    <property type="match status" value="1"/>
</dbReference>
<dbReference type="GO" id="GO:0006281">
    <property type="term" value="P:DNA repair"/>
    <property type="evidence" value="ECO:0007669"/>
    <property type="project" value="TreeGrafter"/>
</dbReference>
<organism evidence="11 12">
    <name type="scientific">Longicatena caecimuris</name>
    <dbReference type="NCBI Taxonomy" id="1796635"/>
    <lineage>
        <taxon>Bacteria</taxon>
        <taxon>Bacillati</taxon>
        <taxon>Bacillota</taxon>
        <taxon>Erysipelotrichia</taxon>
        <taxon>Erysipelotrichales</taxon>
        <taxon>Erysipelotrichaceae</taxon>
        <taxon>Longicatena</taxon>
    </lineage>
</organism>
<evidence type="ECO:0000256" key="4">
    <source>
        <dbReference type="ARBA" id="ARBA00022842"/>
    </source>
</evidence>
<evidence type="ECO:0000256" key="8">
    <source>
        <dbReference type="HAMAP-Rule" id="MF_00953"/>
    </source>
</evidence>
<evidence type="ECO:0000256" key="3">
    <source>
        <dbReference type="ARBA" id="ARBA00022723"/>
    </source>
</evidence>
<keyword evidence="5 8" id="KW-0799">Topoisomerase</keyword>
<gene>
    <name evidence="8" type="primary">topB</name>
    <name evidence="11" type="ORF">EDD61_10167</name>
</gene>
<feature type="site" description="Interaction with DNA" evidence="8">
    <location>
        <position position="175"/>
    </location>
</feature>
<evidence type="ECO:0000256" key="7">
    <source>
        <dbReference type="ARBA" id="ARBA00023235"/>
    </source>
</evidence>
<evidence type="ECO:0000256" key="1">
    <source>
        <dbReference type="ARBA" id="ARBA00000213"/>
    </source>
</evidence>
<comment type="function">
    <text evidence="8">Releases the supercoiling and torsional tension of DNA, which is introduced during the DNA replication and transcription, by transiently cleaving and rejoining one strand of the DNA duplex. Introduces a single-strand break via transesterification at a target site in duplex DNA. The scissile phosphodiester is attacked by the catalytic tyrosine of the enzyme, resulting in the formation of a DNA-(5'-phosphotyrosyl)-enzyme intermediate and the expulsion of a 3'-OH DNA strand. The free DNA strand then undergoes passage around the unbroken strand, thus removing DNA supercoils. Finally, in the religation step, the DNA 3'-OH attacks the covalent intermediate to expel the active-site tyrosine and restore the DNA phosphodiester backbone.</text>
</comment>
<dbReference type="GO" id="GO:0043597">
    <property type="term" value="C:cytoplasmic replication fork"/>
    <property type="evidence" value="ECO:0007669"/>
    <property type="project" value="TreeGrafter"/>
</dbReference>
<dbReference type="InterPro" id="IPR023406">
    <property type="entry name" value="Topo_IA_AS"/>
</dbReference>
<evidence type="ECO:0000259" key="10">
    <source>
        <dbReference type="PROSITE" id="PS52039"/>
    </source>
</evidence>
<dbReference type="PRINTS" id="PR00417">
    <property type="entry name" value="PRTPISMRASEI"/>
</dbReference>
<dbReference type="InterPro" id="IPR005738">
    <property type="entry name" value="TopoIII"/>
</dbReference>
<comment type="caution">
    <text evidence="8">Lacks conserved residue(s) required for the propagation of feature annotation.</text>
</comment>
<proteinExistence type="inferred from homology"/>
<evidence type="ECO:0000259" key="9">
    <source>
        <dbReference type="PROSITE" id="PS50880"/>
    </source>
</evidence>
<dbReference type="Proteomes" id="UP000295773">
    <property type="component" value="Unassembled WGS sequence"/>
</dbReference>
<evidence type="ECO:0000256" key="2">
    <source>
        <dbReference type="ARBA" id="ARBA00009446"/>
    </source>
</evidence>
<protein>
    <recommendedName>
        <fullName evidence="8">DNA topoisomerase 3</fullName>
        <ecNumber evidence="8">5.6.2.1</ecNumber>
    </recommendedName>
    <alternativeName>
        <fullName evidence="8">DNA topoisomerase III</fullName>
    </alternativeName>
</protein>
<keyword evidence="6 8" id="KW-0238">DNA-binding</keyword>
<reference evidence="11 12" key="1">
    <citation type="submission" date="2019-03" db="EMBL/GenBank/DDBJ databases">
        <title>Genomic Encyclopedia of Type Strains, Phase IV (KMG-IV): sequencing the most valuable type-strain genomes for metagenomic binning, comparative biology and taxonomic classification.</title>
        <authorList>
            <person name="Goeker M."/>
        </authorList>
    </citation>
    <scope>NUCLEOTIDE SEQUENCE [LARGE SCALE GENOMIC DNA]</scope>
    <source>
        <strain evidence="11 12">DSM 29481</strain>
    </source>
</reference>
<feature type="domain" description="Toprim" evidence="9">
    <location>
        <begin position="2"/>
        <end position="135"/>
    </location>
</feature>
<evidence type="ECO:0000313" key="12">
    <source>
        <dbReference type="Proteomes" id="UP000295773"/>
    </source>
</evidence>
<feature type="binding site" evidence="8">
    <location>
        <position position="104"/>
    </location>
    <ligand>
        <name>Mg(2+)</name>
        <dbReference type="ChEBI" id="CHEBI:18420"/>
        <note>catalytic</note>
    </ligand>
</feature>
<dbReference type="InterPro" id="IPR013826">
    <property type="entry name" value="Topo_IA_cen_sub3"/>
</dbReference>
<dbReference type="InterPro" id="IPR013824">
    <property type="entry name" value="Topo_IA_cen_sub1"/>
</dbReference>
<evidence type="ECO:0000313" key="11">
    <source>
        <dbReference type="EMBL" id="TCU63416.1"/>
    </source>
</evidence>
<keyword evidence="3 8" id="KW-0479">Metal-binding</keyword>
<dbReference type="GO" id="GO:0006265">
    <property type="term" value="P:DNA topological change"/>
    <property type="evidence" value="ECO:0007669"/>
    <property type="project" value="UniProtKB-UniRule"/>
</dbReference>
<dbReference type="GO" id="GO:0006310">
    <property type="term" value="P:DNA recombination"/>
    <property type="evidence" value="ECO:0007669"/>
    <property type="project" value="TreeGrafter"/>
</dbReference>
<dbReference type="InterPro" id="IPR003602">
    <property type="entry name" value="Topo_IA_DNA-bd_dom"/>
</dbReference>
<dbReference type="InterPro" id="IPR000380">
    <property type="entry name" value="Topo_IA"/>
</dbReference>
<dbReference type="Gene3D" id="3.40.50.140">
    <property type="match status" value="1"/>
</dbReference>
<dbReference type="NCBIfam" id="NF005829">
    <property type="entry name" value="PRK07726.1"/>
    <property type="match status" value="1"/>
</dbReference>
<evidence type="ECO:0000256" key="5">
    <source>
        <dbReference type="ARBA" id="ARBA00023029"/>
    </source>
</evidence>
<dbReference type="Gene3D" id="1.10.460.10">
    <property type="entry name" value="Topoisomerase I, domain 2"/>
    <property type="match status" value="1"/>
</dbReference>
<name>A0A4R3TME4_9FIRM</name>
<dbReference type="CDD" id="cd03362">
    <property type="entry name" value="TOPRIM_TopoIA_TopoIII"/>
    <property type="match status" value="1"/>
</dbReference>
<dbReference type="PANTHER" id="PTHR11390">
    <property type="entry name" value="PROKARYOTIC DNA TOPOISOMERASE"/>
    <property type="match status" value="1"/>
</dbReference>
<feature type="region of interest" description="Interaction with DNA" evidence="8">
    <location>
        <begin position="186"/>
        <end position="191"/>
    </location>
</feature>
<dbReference type="AlphaFoldDB" id="A0A4R3TME4"/>
<dbReference type="PROSITE" id="PS50880">
    <property type="entry name" value="TOPRIM"/>
    <property type="match status" value="1"/>
</dbReference>
<dbReference type="Pfam" id="PF01131">
    <property type="entry name" value="Topoisom_bac"/>
    <property type="match status" value="1"/>
</dbReference>
<dbReference type="GO" id="GO:0003677">
    <property type="term" value="F:DNA binding"/>
    <property type="evidence" value="ECO:0007669"/>
    <property type="project" value="UniProtKB-KW"/>
</dbReference>
<dbReference type="SUPFAM" id="SSF56712">
    <property type="entry name" value="Prokaryotic type I DNA topoisomerase"/>
    <property type="match status" value="1"/>
</dbReference>
<dbReference type="GO" id="GO:0000287">
    <property type="term" value="F:magnesium ion binding"/>
    <property type="evidence" value="ECO:0007669"/>
    <property type="project" value="UniProtKB-UniRule"/>
</dbReference>
<feature type="site" description="Interaction with DNA" evidence="8">
    <location>
        <position position="167"/>
    </location>
</feature>
<sequence length="722" mass="83255">MKTLVLAEKPSVGKELGRVLGCTMAKDGYMENKQYVVTWAFGHLVELADPSEYDKRYETWDMQDLPMLPEKMKLKVISQTARQYRLVKTLLQRKDVTQIIIATDAGREGELVARWIIDKANCHKPMQRLWISSQTDKAIKEGFAHLRPAKEFEPLYKSAVCRAEADWLVGLNVTRALTCKYNAQLSAGRVQTPTLAMIVAREEEIRHFQPKEFATIKVELDGFVMEYRKQGQAALFDLALAEQLQHSLAHGNITIDKVECSSKKELPPQLYDLTELQRDANKRFGFSAKYTLNLMQSLYETHKVLTYPRSDSRYLSADIVPTLKERLQAIAIDAYEPFAHMILKKGIKVNKRIVDDSKVSDHHAIIPTEEYVELQRLSHDERCIYDLVIRRFLAVLSDVCLYEKTRIEGSCNKHHFFASGKIMKQAGWRSLYQRNDVFDEEEEEEIQSLPIVKQGQNYAIRQVIKQKSFTKPPLRYTEASLLSAMEHPAKFIHNAKWKQVLEDANGIGTVATRADIIEKLFHVNYIEKRGNTIYPLSKGIQLINLVPEQLRSPLLTAQWEDKLTKISQQQLKPQQFMKEMRSYAASLVEAVKQSEASYRHDNMTQKKCPECGNYLLEVNGKRGKRLVCSNPACKYKQNLTLNSNARCPNCHKKLTVVGEKEKRLYTCTCGFREKFDRFNEQLKQKNNKAGKQELKAYMRKQEQAVKQEKSAFQLAWEAALKK</sequence>
<dbReference type="InterPro" id="IPR013825">
    <property type="entry name" value="Topo_IA_cen_sub2"/>
</dbReference>
<dbReference type="PANTHER" id="PTHR11390:SF21">
    <property type="entry name" value="DNA TOPOISOMERASE 3-ALPHA"/>
    <property type="match status" value="1"/>
</dbReference>
<dbReference type="InterPro" id="IPR006171">
    <property type="entry name" value="TOPRIM_dom"/>
</dbReference>
<accession>A0A4R3TME4</accession>
<dbReference type="PROSITE" id="PS52039">
    <property type="entry name" value="TOPO_IA_2"/>
    <property type="match status" value="1"/>
</dbReference>
<comment type="caution">
    <text evidence="11">The sequence shown here is derived from an EMBL/GenBank/DDBJ whole genome shotgun (WGS) entry which is preliminary data.</text>
</comment>
<comment type="similarity">
    <text evidence="2 8">Belongs to the type IA topoisomerase family.</text>
</comment>
<keyword evidence="7 8" id="KW-0413">Isomerase</keyword>
<dbReference type="InterPro" id="IPR034144">
    <property type="entry name" value="TOPRIM_TopoIII"/>
</dbReference>
<dbReference type="EC" id="5.6.2.1" evidence="8"/>
<feature type="domain" description="Topo IA-type catalytic" evidence="10">
    <location>
        <begin position="152"/>
        <end position="588"/>
    </location>
</feature>
<dbReference type="SMART" id="SM00436">
    <property type="entry name" value="TOP1Bc"/>
    <property type="match status" value="1"/>
</dbReference>
<feature type="active site" description="O-(5'-phospho-DNA)-tyrosine intermediate" evidence="8">
    <location>
        <position position="307"/>
    </location>
</feature>
<dbReference type="Pfam" id="PF01751">
    <property type="entry name" value="Toprim"/>
    <property type="match status" value="1"/>
</dbReference>
<dbReference type="InterPro" id="IPR023405">
    <property type="entry name" value="Topo_IA_core_domain"/>
</dbReference>
<dbReference type="SMART" id="SM00493">
    <property type="entry name" value="TOPRIM"/>
    <property type="match status" value="1"/>
</dbReference>
<keyword evidence="4 8" id="KW-0460">Magnesium</keyword>
<feature type="binding site" evidence="8">
    <location>
        <position position="8"/>
    </location>
    <ligand>
        <name>Mg(2+)</name>
        <dbReference type="ChEBI" id="CHEBI:18420"/>
        <note>catalytic</note>
    </ligand>
</feature>
<dbReference type="EMBL" id="SMBP01000001">
    <property type="protein sequence ID" value="TCU63416.1"/>
    <property type="molecule type" value="Genomic_DNA"/>
</dbReference>
<dbReference type="CDD" id="cd00186">
    <property type="entry name" value="TOP1Ac"/>
    <property type="match status" value="1"/>
</dbReference>
<dbReference type="InterPro" id="IPR013497">
    <property type="entry name" value="Topo_IA_cen"/>
</dbReference>
<dbReference type="RefSeq" id="WP_132223183.1">
    <property type="nucleotide sequence ID" value="NZ_JANKBG010000001.1"/>
</dbReference>
<comment type="catalytic activity">
    <reaction evidence="1 8">
        <text>ATP-independent breakage of single-stranded DNA, followed by passage and rejoining.</text>
        <dbReference type="EC" id="5.6.2.1"/>
    </reaction>
</comment>
<feature type="site" description="Interaction with DNA" evidence="8">
    <location>
        <position position="309"/>
    </location>
</feature>
<dbReference type="PROSITE" id="PS00396">
    <property type="entry name" value="TOPO_IA_1"/>
    <property type="match status" value="1"/>
</dbReference>
<keyword evidence="12" id="KW-1185">Reference proteome</keyword>
<feature type="site" description="Interaction with DNA" evidence="8">
    <location>
        <position position="60"/>
    </location>
</feature>
<dbReference type="GO" id="GO:0003917">
    <property type="term" value="F:DNA topoisomerase type I (single strand cut, ATP-independent) activity"/>
    <property type="evidence" value="ECO:0007669"/>
    <property type="project" value="UniProtKB-UniRule"/>
</dbReference>
<dbReference type="Gene3D" id="2.70.20.10">
    <property type="entry name" value="Topoisomerase I, domain 3"/>
    <property type="match status" value="1"/>
</dbReference>
<evidence type="ECO:0000256" key="6">
    <source>
        <dbReference type="ARBA" id="ARBA00023125"/>
    </source>
</evidence>
<comment type="cofactor">
    <cofactor evidence="8">
        <name>Mg(2+)</name>
        <dbReference type="ChEBI" id="CHEBI:18420"/>
    </cofactor>
</comment>
<dbReference type="InterPro" id="IPR003601">
    <property type="entry name" value="Topo_IA_2"/>
</dbReference>
<dbReference type="SMART" id="SM00437">
    <property type="entry name" value="TOP1Ac"/>
    <property type="match status" value="1"/>
</dbReference>